<name>A0A843TYB2_COLES</name>
<evidence type="ECO:0000256" key="1">
    <source>
        <dbReference type="ARBA" id="ARBA00007788"/>
    </source>
</evidence>
<dbReference type="EMBL" id="NMUH01000159">
    <property type="protein sequence ID" value="MQL73249.1"/>
    <property type="molecule type" value="Genomic_DNA"/>
</dbReference>
<dbReference type="PANTHER" id="PTHR30603:SF47">
    <property type="entry name" value="RNA POLYMERASE SIGMA FACTOR SIGD, CHLOROPLASTIC"/>
    <property type="match status" value="1"/>
</dbReference>
<accession>A0A843TYB2</accession>
<gene>
    <name evidence="3" type="ORF">Taro_005593</name>
</gene>
<protein>
    <recommendedName>
        <fullName evidence="2">RNA polymerase sigma-70 region 2 domain-containing protein</fullName>
    </recommendedName>
</protein>
<dbReference type="InterPro" id="IPR013325">
    <property type="entry name" value="RNA_pol_sigma_r2"/>
</dbReference>
<feature type="domain" description="RNA polymerase sigma-70 region 2" evidence="2">
    <location>
        <begin position="175"/>
        <end position="218"/>
    </location>
</feature>
<organism evidence="3 4">
    <name type="scientific">Colocasia esculenta</name>
    <name type="common">Wild taro</name>
    <name type="synonym">Arum esculentum</name>
    <dbReference type="NCBI Taxonomy" id="4460"/>
    <lineage>
        <taxon>Eukaryota</taxon>
        <taxon>Viridiplantae</taxon>
        <taxon>Streptophyta</taxon>
        <taxon>Embryophyta</taxon>
        <taxon>Tracheophyta</taxon>
        <taxon>Spermatophyta</taxon>
        <taxon>Magnoliopsida</taxon>
        <taxon>Liliopsida</taxon>
        <taxon>Araceae</taxon>
        <taxon>Aroideae</taxon>
        <taxon>Colocasieae</taxon>
        <taxon>Colocasia</taxon>
    </lineage>
</organism>
<comment type="caution">
    <text evidence="3">The sequence shown here is derived from an EMBL/GenBank/DDBJ whole genome shotgun (WGS) entry which is preliminary data.</text>
</comment>
<dbReference type="Proteomes" id="UP000652761">
    <property type="component" value="Unassembled WGS sequence"/>
</dbReference>
<dbReference type="SUPFAM" id="SSF88946">
    <property type="entry name" value="Sigma2 domain of RNA polymerase sigma factors"/>
    <property type="match status" value="1"/>
</dbReference>
<dbReference type="Pfam" id="PF04542">
    <property type="entry name" value="Sigma70_r2"/>
    <property type="match status" value="1"/>
</dbReference>
<dbReference type="PANTHER" id="PTHR30603">
    <property type="entry name" value="RNA POLYMERASE SIGMA FACTOR RPO"/>
    <property type="match status" value="1"/>
</dbReference>
<proteinExistence type="inferred from homology"/>
<evidence type="ECO:0000313" key="3">
    <source>
        <dbReference type="EMBL" id="MQL73249.1"/>
    </source>
</evidence>
<dbReference type="Gene3D" id="1.10.601.10">
    <property type="entry name" value="RNA Polymerase Primary Sigma Factor"/>
    <property type="match status" value="1"/>
</dbReference>
<dbReference type="GO" id="GO:0006352">
    <property type="term" value="P:DNA-templated transcription initiation"/>
    <property type="evidence" value="ECO:0007669"/>
    <property type="project" value="InterPro"/>
</dbReference>
<sequence>MEALEKMSLALQQIGAIPTEFTYNRVICSCGANTFPLRGNKKRGIFRVLLGRIPFSAIVDACPRPPSSSSYSTTPSPATVVIHAEHMQIKEVEFMKSNNYLWDESSEFAILSRSGKSSLINALICKKEVTLRSKNPGCERFLYSEKLYGVFEATSDGAMDIVPMAFSSSGKLFSAQEGCIGLLRGAEIFDSKQGYKLRAYVYWWIKQAIIKAIAKKSRIVRLSITVKLLSDNIWLLFPSFLILQSLVTGACVSDSNRSAFRSLRIRNDR</sequence>
<keyword evidence="4" id="KW-1185">Reference proteome</keyword>
<dbReference type="OrthoDB" id="1928633at2759"/>
<comment type="similarity">
    <text evidence="1">Belongs to the sigma-70 factor family.</text>
</comment>
<dbReference type="AlphaFoldDB" id="A0A843TYB2"/>
<reference evidence="3" key="1">
    <citation type="submission" date="2017-07" db="EMBL/GenBank/DDBJ databases">
        <title>Taro Niue Genome Assembly and Annotation.</title>
        <authorList>
            <person name="Atibalentja N."/>
            <person name="Keating K."/>
            <person name="Fields C.J."/>
        </authorList>
    </citation>
    <scope>NUCLEOTIDE SEQUENCE</scope>
    <source>
        <strain evidence="3">Niue_2</strain>
        <tissue evidence="3">Leaf</tissue>
    </source>
</reference>
<dbReference type="GO" id="GO:0003700">
    <property type="term" value="F:DNA-binding transcription factor activity"/>
    <property type="evidence" value="ECO:0007669"/>
    <property type="project" value="InterPro"/>
</dbReference>
<dbReference type="InterPro" id="IPR050239">
    <property type="entry name" value="Sigma-70_RNA_pol_init_factors"/>
</dbReference>
<evidence type="ECO:0000259" key="2">
    <source>
        <dbReference type="Pfam" id="PF04542"/>
    </source>
</evidence>
<dbReference type="InterPro" id="IPR007627">
    <property type="entry name" value="RNA_pol_sigma70_r2"/>
</dbReference>
<evidence type="ECO:0000313" key="4">
    <source>
        <dbReference type="Proteomes" id="UP000652761"/>
    </source>
</evidence>